<reference evidence="7" key="1">
    <citation type="submission" date="2020-03" db="EMBL/GenBank/DDBJ databases">
        <title>Draft Genome Sequence of Cylindrodendrum hubeiense.</title>
        <authorList>
            <person name="Buettner E."/>
            <person name="Kellner H."/>
        </authorList>
    </citation>
    <scope>NUCLEOTIDE SEQUENCE</scope>
    <source>
        <strain evidence="7">IHI 201604</strain>
    </source>
</reference>
<dbReference type="OrthoDB" id="5985073at2759"/>
<keyword evidence="2" id="KW-0408">Iron</keyword>
<dbReference type="PANTHER" id="PTHR31356">
    <property type="entry name" value="THYLAKOID LUMENAL 29 KDA PROTEIN, CHLOROPLASTIC-RELATED"/>
    <property type="match status" value="1"/>
</dbReference>
<dbReference type="InterPro" id="IPR044831">
    <property type="entry name" value="Ccp1-like"/>
</dbReference>
<dbReference type="GO" id="GO:0000302">
    <property type="term" value="P:response to reactive oxygen species"/>
    <property type="evidence" value="ECO:0007669"/>
    <property type="project" value="TreeGrafter"/>
</dbReference>
<dbReference type="InterPro" id="IPR002016">
    <property type="entry name" value="Haem_peroxidase"/>
</dbReference>
<dbReference type="InterPro" id="IPR010255">
    <property type="entry name" value="Haem_peroxidase_sf"/>
</dbReference>
<evidence type="ECO:0000256" key="5">
    <source>
        <dbReference type="RuleBase" id="RU363051"/>
    </source>
</evidence>
<organism evidence="7 8">
    <name type="scientific">Cylindrodendrum hubeiense</name>
    <dbReference type="NCBI Taxonomy" id="595255"/>
    <lineage>
        <taxon>Eukaryota</taxon>
        <taxon>Fungi</taxon>
        <taxon>Dikarya</taxon>
        <taxon>Ascomycota</taxon>
        <taxon>Pezizomycotina</taxon>
        <taxon>Sordariomycetes</taxon>
        <taxon>Hypocreomycetidae</taxon>
        <taxon>Hypocreales</taxon>
        <taxon>Nectriaceae</taxon>
        <taxon>Cylindrodendrum</taxon>
    </lineage>
</organism>
<accession>A0A9P5GTM7</accession>
<keyword evidence="1 5" id="KW-0575">Peroxidase</keyword>
<dbReference type="GO" id="GO:0042744">
    <property type="term" value="P:hydrogen peroxide catabolic process"/>
    <property type="evidence" value="ECO:0007669"/>
    <property type="project" value="TreeGrafter"/>
</dbReference>
<evidence type="ECO:0000256" key="4">
    <source>
        <dbReference type="RuleBase" id="RU004241"/>
    </source>
</evidence>
<dbReference type="AlphaFoldDB" id="A0A9P5GTM7"/>
<dbReference type="Gene3D" id="1.10.520.10">
    <property type="match status" value="1"/>
</dbReference>
<dbReference type="GO" id="GO:0034599">
    <property type="term" value="P:cellular response to oxidative stress"/>
    <property type="evidence" value="ECO:0007669"/>
    <property type="project" value="InterPro"/>
</dbReference>
<evidence type="ECO:0000313" key="8">
    <source>
        <dbReference type="Proteomes" id="UP000722485"/>
    </source>
</evidence>
<evidence type="ECO:0000256" key="2">
    <source>
        <dbReference type="ARBA" id="ARBA00022617"/>
    </source>
</evidence>
<gene>
    <name evidence="7" type="ORF">G7Z17_g12645</name>
</gene>
<dbReference type="PANTHER" id="PTHR31356:SF53">
    <property type="entry name" value="HEME PEROXIDASE"/>
    <property type="match status" value="1"/>
</dbReference>
<keyword evidence="3 5" id="KW-0560">Oxidoreductase</keyword>
<dbReference type="GO" id="GO:0020037">
    <property type="term" value="F:heme binding"/>
    <property type="evidence" value="ECO:0007669"/>
    <property type="project" value="UniProtKB-UniRule"/>
</dbReference>
<comment type="caution">
    <text evidence="7">The sequence shown here is derived from an EMBL/GenBank/DDBJ whole genome shotgun (WGS) entry which is preliminary data.</text>
</comment>
<dbReference type="Proteomes" id="UP000722485">
    <property type="component" value="Unassembled WGS sequence"/>
</dbReference>
<dbReference type="PROSITE" id="PS50873">
    <property type="entry name" value="PEROXIDASE_4"/>
    <property type="match status" value="1"/>
</dbReference>
<dbReference type="GO" id="GO:0046872">
    <property type="term" value="F:metal ion binding"/>
    <property type="evidence" value="ECO:0007669"/>
    <property type="project" value="UniProtKB-UniRule"/>
</dbReference>
<dbReference type="EC" id="1.11.1.-" evidence="5"/>
<dbReference type="Pfam" id="PF00141">
    <property type="entry name" value="peroxidase"/>
    <property type="match status" value="1"/>
</dbReference>
<dbReference type="PRINTS" id="PR00458">
    <property type="entry name" value="PEROXIDASE"/>
</dbReference>
<keyword evidence="8" id="KW-1185">Reference proteome</keyword>
<proteinExistence type="inferred from homology"/>
<protein>
    <recommendedName>
        <fullName evidence="5">Peroxidase</fullName>
        <ecNumber evidence="5">1.11.1.-</ecNumber>
    </recommendedName>
</protein>
<dbReference type="SUPFAM" id="SSF48113">
    <property type="entry name" value="Heme-dependent peroxidases"/>
    <property type="match status" value="1"/>
</dbReference>
<dbReference type="Gene3D" id="1.10.420.10">
    <property type="entry name" value="Peroxidase, domain 2"/>
    <property type="match status" value="1"/>
</dbReference>
<dbReference type="EMBL" id="JAANBB010000598">
    <property type="protein sequence ID" value="KAF7538338.1"/>
    <property type="molecule type" value="Genomic_DNA"/>
</dbReference>
<evidence type="ECO:0000256" key="1">
    <source>
        <dbReference type="ARBA" id="ARBA00022559"/>
    </source>
</evidence>
<comment type="similarity">
    <text evidence="4">Belongs to the peroxidase family.</text>
</comment>
<sequence length="456" mass="48382">MSTADIYSGTGGLDASIQYELNSGENAGPGLRTTLEFMAPFINKRTSLSDLIALGVYTSVRSCGGPAVAIRAGRRNAKGDGNKGVPQPENSVSDFEQKFDRMGFTHEEAIQAVACGHTLGGVHSAQFADIVPPGSATNGVASLDYSMSVFDNKVVTEYLSGSTKNPLVVGHSVTISKHSDFKLFNSDGNNTMERMADNNRFPEICRTVLQKMIDVVPSGIELTRAIGPFMVKPVNLQLTLENGGSTLLFTGFIRVKTSGTPGGSITSITITYKNREGGSSCGPGTCSITATAQGQGQGFDDTFAFFPIEANIPVSSGIYSFVVTVNYANGGRTRSPKVVFRDPTALTLVAAVRNDRISQGALATISYKVPQSNSPVPALKTATIKLKKGNCIGEYTFFTIDHEIEGGLADESHIDLSNGDISDSFKSVNDIQGSCRPFSNPSSCNDVRGGLPRRQP</sequence>
<dbReference type="GO" id="GO:0004601">
    <property type="term" value="F:peroxidase activity"/>
    <property type="evidence" value="ECO:0007669"/>
    <property type="project" value="UniProtKB-KW"/>
</dbReference>
<name>A0A9P5GTM7_9HYPO</name>
<evidence type="ECO:0000259" key="6">
    <source>
        <dbReference type="PROSITE" id="PS50873"/>
    </source>
</evidence>
<keyword evidence="2" id="KW-0479">Metal-binding</keyword>
<feature type="domain" description="Plant heme peroxidase family profile" evidence="6">
    <location>
        <begin position="31"/>
        <end position="261"/>
    </location>
</feature>
<keyword evidence="2" id="KW-0349">Heme</keyword>
<evidence type="ECO:0000256" key="3">
    <source>
        <dbReference type="ARBA" id="ARBA00023002"/>
    </source>
</evidence>
<evidence type="ECO:0000313" key="7">
    <source>
        <dbReference type="EMBL" id="KAF7538338.1"/>
    </source>
</evidence>